<organism evidence="2 4">
    <name type="scientific">Cucumis melo var. makuwa</name>
    <name type="common">Oriental melon</name>
    <dbReference type="NCBI Taxonomy" id="1194695"/>
    <lineage>
        <taxon>Eukaryota</taxon>
        <taxon>Viridiplantae</taxon>
        <taxon>Streptophyta</taxon>
        <taxon>Embryophyta</taxon>
        <taxon>Tracheophyta</taxon>
        <taxon>Spermatophyta</taxon>
        <taxon>Magnoliopsida</taxon>
        <taxon>eudicotyledons</taxon>
        <taxon>Gunneridae</taxon>
        <taxon>Pentapetalae</taxon>
        <taxon>rosids</taxon>
        <taxon>fabids</taxon>
        <taxon>Cucurbitales</taxon>
        <taxon>Cucurbitaceae</taxon>
        <taxon>Benincaseae</taxon>
        <taxon>Cucumis</taxon>
    </lineage>
</organism>
<dbReference type="STRING" id="1194695.A0A5D3BA38"/>
<keyword evidence="2" id="KW-0378">Hydrolase</keyword>
<sequence length="73" mass="8482">MYPIRLAFLVAAHHSFIRRALLTQVEEEIGIQLKLEEMVDLTSFLGQSTRFRVFSSPVVRSKFLFEAKFIQGH</sequence>
<dbReference type="EMBL" id="SSTE01019218">
    <property type="protein sequence ID" value="KAA0036735.1"/>
    <property type="molecule type" value="Genomic_DNA"/>
</dbReference>
<gene>
    <name evidence="2" type="ORF">E5676_scaffold110G00830</name>
    <name evidence="1" type="ORF">E6C27_scaffold20G00080</name>
</gene>
<protein>
    <submittedName>
        <fullName evidence="2">Nudix hydrolase 14</fullName>
    </submittedName>
</protein>
<name>A0A5D3BA38_CUCMM</name>
<evidence type="ECO:0000313" key="1">
    <source>
        <dbReference type="EMBL" id="KAA0036735.1"/>
    </source>
</evidence>
<dbReference type="Proteomes" id="UP000321393">
    <property type="component" value="Unassembled WGS sequence"/>
</dbReference>
<evidence type="ECO:0000313" key="3">
    <source>
        <dbReference type="Proteomes" id="UP000321393"/>
    </source>
</evidence>
<comment type="caution">
    <text evidence="2">The sequence shown here is derived from an EMBL/GenBank/DDBJ whole genome shotgun (WGS) entry which is preliminary data.</text>
</comment>
<evidence type="ECO:0000313" key="4">
    <source>
        <dbReference type="Proteomes" id="UP000321947"/>
    </source>
</evidence>
<dbReference type="Proteomes" id="UP000321947">
    <property type="component" value="Unassembled WGS sequence"/>
</dbReference>
<dbReference type="GO" id="GO:0016787">
    <property type="term" value="F:hydrolase activity"/>
    <property type="evidence" value="ECO:0007669"/>
    <property type="project" value="UniProtKB-KW"/>
</dbReference>
<reference evidence="3 4" key="1">
    <citation type="submission" date="2019-08" db="EMBL/GenBank/DDBJ databases">
        <title>Draft genome sequences of two oriental melons (Cucumis melo L. var makuwa).</title>
        <authorList>
            <person name="Kwon S.-Y."/>
        </authorList>
    </citation>
    <scope>NUCLEOTIDE SEQUENCE [LARGE SCALE GENOMIC DNA]</scope>
    <source>
        <strain evidence="4">cv. Chang Bougi</strain>
        <strain evidence="3">cv. SW 3</strain>
        <tissue evidence="2">Leaf</tissue>
    </source>
</reference>
<dbReference type="AlphaFoldDB" id="A0A5D3BA38"/>
<accession>A0A5D3BA38</accession>
<dbReference type="OrthoDB" id="10249920at2759"/>
<dbReference type="EMBL" id="SSTD01020080">
    <property type="protein sequence ID" value="TYJ95804.1"/>
    <property type="molecule type" value="Genomic_DNA"/>
</dbReference>
<proteinExistence type="predicted"/>
<evidence type="ECO:0000313" key="2">
    <source>
        <dbReference type="EMBL" id="TYJ95804.1"/>
    </source>
</evidence>